<gene>
    <name evidence="1" type="ORF">LSTR_LSTR012810</name>
</gene>
<dbReference type="SMR" id="A0A482WSD6"/>
<name>A0A482WSD6_LAOST</name>
<comment type="caution">
    <text evidence="1">The sequence shown here is derived from an EMBL/GenBank/DDBJ whole genome shotgun (WGS) entry which is preliminary data.</text>
</comment>
<protein>
    <submittedName>
        <fullName evidence="1">Uncharacterized protein</fullName>
    </submittedName>
</protein>
<accession>A0A482WSD6</accession>
<evidence type="ECO:0000313" key="2">
    <source>
        <dbReference type="Proteomes" id="UP000291343"/>
    </source>
</evidence>
<reference evidence="1 2" key="1">
    <citation type="journal article" date="2017" name="Gigascience">
        <title>Genome sequence of the small brown planthopper, Laodelphax striatellus.</title>
        <authorList>
            <person name="Zhu J."/>
            <person name="Jiang F."/>
            <person name="Wang X."/>
            <person name="Yang P."/>
            <person name="Bao Y."/>
            <person name="Zhao W."/>
            <person name="Wang W."/>
            <person name="Lu H."/>
            <person name="Wang Q."/>
            <person name="Cui N."/>
            <person name="Li J."/>
            <person name="Chen X."/>
            <person name="Luo L."/>
            <person name="Yu J."/>
            <person name="Kang L."/>
            <person name="Cui F."/>
        </authorList>
    </citation>
    <scope>NUCLEOTIDE SEQUENCE [LARGE SCALE GENOMIC DNA]</scope>
    <source>
        <strain evidence="1">Lst14</strain>
    </source>
</reference>
<dbReference type="AlphaFoldDB" id="A0A482WSD6"/>
<dbReference type="EMBL" id="QKKF02026847">
    <property type="protein sequence ID" value="RZF36186.1"/>
    <property type="molecule type" value="Genomic_DNA"/>
</dbReference>
<keyword evidence="2" id="KW-1185">Reference proteome</keyword>
<proteinExistence type="predicted"/>
<sequence>MSTAKRVLQFLDEEGELPESDVGRWLHENNNSIKIFVYGYEKITLLNTMLQLDDRENVEYVDLSSPYLFHEMPNLDTLMKNATGVYCPEHFLLNFVETLRMKLAGDQEPWILNHFVH</sequence>
<dbReference type="Proteomes" id="UP000291343">
    <property type="component" value="Unassembled WGS sequence"/>
</dbReference>
<evidence type="ECO:0000313" key="1">
    <source>
        <dbReference type="EMBL" id="RZF36186.1"/>
    </source>
</evidence>
<dbReference type="InParanoid" id="A0A482WSD6"/>
<organism evidence="1 2">
    <name type="scientific">Laodelphax striatellus</name>
    <name type="common">Small brown planthopper</name>
    <name type="synonym">Delphax striatella</name>
    <dbReference type="NCBI Taxonomy" id="195883"/>
    <lineage>
        <taxon>Eukaryota</taxon>
        <taxon>Metazoa</taxon>
        <taxon>Ecdysozoa</taxon>
        <taxon>Arthropoda</taxon>
        <taxon>Hexapoda</taxon>
        <taxon>Insecta</taxon>
        <taxon>Pterygota</taxon>
        <taxon>Neoptera</taxon>
        <taxon>Paraneoptera</taxon>
        <taxon>Hemiptera</taxon>
        <taxon>Auchenorrhyncha</taxon>
        <taxon>Fulgoroidea</taxon>
        <taxon>Delphacidae</taxon>
        <taxon>Criomorphinae</taxon>
        <taxon>Laodelphax</taxon>
    </lineage>
</organism>